<dbReference type="SUPFAM" id="SSF51182">
    <property type="entry name" value="RmlC-like cupins"/>
    <property type="match status" value="1"/>
</dbReference>
<proteinExistence type="predicted"/>
<keyword evidence="2" id="KW-0223">Dioxygenase</keyword>
<dbReference type="AlphaFoldDB" id="A0A562IJD7"/>
<dbReference type="Pfam" id="PF07883">
    <property type="entry name" value="Cupin_2"/>
    <property type="match status" value="1"/>
</dbReference>
<dbReference type="GO" id="GO:0051213">
    <property type="term" value="F:dioxygenase activity"/>
    <property type="evidence" value="ECO:0007669"/>
    <property type="project" value="UniProtKB-KW"/>
</dbReference>
<gene>
    <name evidence="2" type="ORF">JD77_05769</name>
</gene>
<evidence type="ECO:0000313" key="2">
    <source>
        <dbReference type="EMBL" id="TWH70744.1"/>
    </source>
</evidence>
<keyword evidence="2" id="KW-0560">Oxidoreductase</keyword>
<dbReference type="OrthoDB" id="9802489at2"/>
<comment type="caution">
    <text evidence="2">The sequence shown here is derived from an EMBL/GenBank/DDBJ whole genome shotgun (WGS) entry which is preliminary data.</text>
</comment>
<evidence type="ECO:0000313" key="3">
    <source>
        <dbReference type="Proteomes" id="UP000319825"/>
    </source>
</evidence>
<organism evidence="2 3">
    <name type="scientific">Micromonospora olivasterospora</name>
    <dbReference type="NCBI Taxonomy" id="1880"/>
    <lineage>
        <taxon>Bacteria</taxon>
        <taxon>Bacillati</taxon>
        <taxon>Actinomycetota</taxon>
        <taxon>Actinomycetes</taxon>
        <taxon>Micromonosporales</taxon>
        <taxon>Micromonosporaceae</taxon>
        <taxon>Micromonospora</taxon>
    </lineage>
</organism>
<accession>A0A562IJD7</accession>
<feature type="domain" description="Cupin type-2" evidence="1">
    <location>
        <begin position="44"/>
        <end position="103"/>
    </location>
</feature>
<dbReference type="EMBL" id="VLKE01000001">
    <property type="protein sequence ID" value="TWH70744.1"/>
    <property type="molecule type" value="Genomic_DNA"/>
</dbReference>
<dbReference type="InterPro" id="IPR013096">
    <property type="entry name" value="Cupin_2"/>
</dbReference>
<dbReference type="Proteomes" id="UP000319825">
    <property type="component" value="Unassembled WGS sequence"/>
</dbReference>
<dbReference type="InterPro" id="IPR011051">
    <property type="entry name" value="RmlC_Cupin_sf"/>
</dbReference>
<dbReference type="RefSeq" id="WP_145776959.1">
    <property type="nucleotide sequence ID" value="NZ_BAAATQ010000049.1"/>
</dbReference>
<evidence type="ECO:0000259" key="1">
    <source>
        <dbReference type="Pfam" id="PF07883"/>
    </source>
</evidence>
<dbReference type="PANTHER" id="PTHR43698:SF1">
    <property type="entry name" value="BLL4564 PROTEIN"/>
    <property type="match status" value="1"/>
</dbReference>
<name>A0A562IJD7_MICOL</name>
<dbReference type="PANTHER" id="PTHR43698">
    <property type="entry name" value="RIBD C-TERMINAL DOMAIN CONTAINING PROTEIN"/>
    <property type="match status" value="1"/>
</dbReference>
<dbReference type="InterPro" id="IPR014710">
    <property type="entry name" value="RmlC-like_jellyroll"/>
</dbReference>
<sequence length="129" mass="14164">MKPRHFDPVQAELADEPDRFAGAVSRTDLYRNGEEVGTDLTGVYFAPGARTLPHTHSVDQVLYAVSGRGAVSIEGEVHELRPGDWVVIPAHAHHWHGSVSDEESFTQIALKAGGTTRWLPADDEWSQHG</sequence>
<reference evidence="2 3" key="1">
    <citation type="submission" date="2019-07" db="EMBL/GenBank/DDBJ databases">
        <title>R&amp;d 2014.</title>
        <authorList>
            <person name="Klenk H.-P."/>
        </authorList>
    </citation>
    <scope>NUCLEOTIDE SEQUENCE [LARGE SCALE GENOMIC DNA]</scope>
    <source>
        <strain evidence="2 3">DSM 43868</strain>
    </source>
</reference>
<keyword evidence="3" id="KW-1185">Reference proteome</keyword>
<dbReference type="Gene3D" id="2.60.120.10">
    <property type="entry name" value="Jelly Rolls"/>
    <property type="match status" value="1"/>
</dbReference>
<protein>
    <submittedName>
        <fullName evidence="2">Quercetin dioxygenase-like cupin family protein</fullName>
    </submittedName>
</protein>